<evidence type="ECO:0008006" key="3">
    <source>
        <dbReference type="Google" id="ProtNLM"/>
    </source>
</evidence>
<dbReference type="InterPro" id="IPR012398">
    <property type="entry name" value="PRIB5"/>
</dbReference>
<proteinExistence type="predicted"/>
<organism evidence="1 2">
    <name type="scientific">Cuscuta epithymum</name>
    <dbReference type="NCBI Taxonomy" id="186058"/>
    <lineage>
        <taxon>Eukaryota</taxon>
        <taxon>Viridiplantae</taxon>
        <taxon>Streptophyta</taxon>
        <taxon>Embryophyta</taxon>
        <taxon>Tracheophyta</taxon>
        <taxon>Spermatophyta</taxon>
        <taxon>Magnoliopsida</taxon>
        <taxon>eudicotyledons</taxon>
        <taxon>Gunneridae</taxon>
        <taxon>Pentapetalae</taxon>
        <taxon>asterids</taxon>
        <taxon>lamiids</taxon>
        <taxon>Solanales</taxon>
        <taxon>Convolvulaceae</taxon>
        <taxon>Cuscuteae</taxon>
        <taxon>Cuscuta</taxon>
        <taxon>Cuscuta subgen. Cuscuta</taxon>
    </lineage>
</organism>
<dbReference type="InterPro" id="IPR029033">
    <property type="entry name" value="His_PPase_superfam"/>
</dbReference>
<dbReference type="SUPFAM" id="SSF53254">
    <property type="entry name" value="Phosphoglycerate mutase-like"/>
    <property type="match status" value="1"/>
</dbReference>
<evidence type="ECO:0000313" key="1">
    <source>
        <dbReference type="EMBL" id="CAH9127229.1"/>
    </source>
</evidence>
<sequence>MGGRNEKQLYQNVIVMRHGPRLDNFNTKWPETADRPWNPPLYDGAEYKNLYSDTAKKIREEVGAPIHRVIVSPFLRCLQTASRTIEALSSQQLLSSSTAAAAAHFSPPQIKVSVEYGLAEMMNQKAIWVPPQDGDFKFVLAECQDHLPSKTLCDNTIYEKLPKWGETKDTARDRYNHVVRTLADKYPCENLLLVTHAEGVVALSHIFMNGARVRADYCGYVHLRRPIKDGVSSFFSGPIIDLMLHGQSGITLREK</sequence>
<dbReference type="PANTHER" id="PTHR16469:SF27">
    <property type="entry name" value="UBIQUITIN-ASSOCIATED AND SH3 DOMAIN-CONTAINING BA-RELATED"/>
    <property type="match status" value="1"/>
</dbReference>
<dbReference type="Gene3D" id="3.40.50.1240">
    <property type="entry name" value="Phosphoglycerate mutase-like"/>
    <property type="match status" value="1"/>
</dbReference>
<reference evidence="1" key="1">
    <citation type="submission" date="2022-07" db="EMBL/GenBank/DDBJ databases">
        <authorList>
            <person name="Macas J."/>
            <person name="Novak P."/>
            <person name="Neumann P."/>
        </authorList>
    </citation>
    <scope>NUCLEOTIDE SEQUENCE</scope>
</reference>
<dbReference type="PIRSF" id="PIRSF015897">
    <property type="entry name" value="PRIB5"/>
    <property type="match status" value="1"/>
</dbReference>
<accession>A0AAV0EVN5</accession>
<dbReference type="PANTHER" id="PTHR16469">
    <property type="entry name" value="UBIQUITIN-ASSOCIATED AND SH3 DOMAIN-CONTAINING BA-RELATED"/>
    <property type="match status" value="1"/>
</dbReference>
<comment type="caution">
    <text evidence="1">The sequence shown here is derived from an EMBL/GenBank/DDBJ whole genome shotgun (WGS) entry which is preliminary data.</text>
</comment>
<evidence type="ECO:0000313" key="2">
    <source>
        <dbReference type="Proteomes" id="UP001152523"/>
    </source>
</evidence>
<name>A0AAV0EVN5_9ASTE</name>
<dbReference type="AlphaFoldDB" id="A0AAV0EVN5"/>
<gene>
    <name evidence="1" type="ORF">CEPIT_LOCUS28155</name>
</gene>
<keyword evidence="2" id="KW-1185">Reference proteome</keyword>
<dbReference type="EMBL" id="CAMAPF010000945">
    <property type="protein sequence ID" value="CAH9127229.1"/>
    <property type="molecule type" value="Genomic_DNA"/>
</dbReference>
<protein>
    <recommendedName>
        <fullName evidence="3">Phosphoglycerate mutase family protein</fullName>
    </recommendedName>
</protein>
<dbReference type="InterPro" id="IPR051710">
    <property type="entry name" value="Phosphatase_SH3-domain"/>
</dbReference>
<dbReference type="Proteomes" id="UP001152523">
    <property type="component" value="Unassembled WGS sequence"/>
</dbReference>